<dbReference type="RefSeq" id="WP_353303377.1">
    <property type="nucleotide sequence ID" value="NZ_BAABWN010000007.1"/>
</dbReference>
<dbReference type="SUPFAM" id="SSF100920">
    <property type="entry name" value="Heat shock protein 70kD (HSP70), peptide-binding domain"/>
    <property type="match status" value="1"/>
</dbReference>
<dbReference type="SUPFAM" id="SSF53067">
    <property type="entry name" value="Actin-like ATPase domain"/>
    <property type="match status" value="2"/>
</dbReference>
<evidence type="ECO:0000256" key="3">
    <source>
        <dbReference type="ARBA" id="ARBA00022840"/>
    </source>
</evidence>
<comment type="similarity">
    <text evidence="1 4">Belongs to the heat shock protein 70 family.</text>
</comment>
<evidence type="ECO:0000256" key="4">
    <source>
        <dbReference type="RuleBase" id="RU003322"/>
    </source>
</evidence>
<keyword evidence="3 4" id="KW-0067">ATP-binding</keyword>
<dbReference type="PROSITE" id="PS00297">
    <property type="entry name" value="HSP70_1"/>
    <property type="match status" value="1"/>
</dbReference>
<name>A0ABQ0AAL7_9GAMM</name>
<dbReference type="InterPro" id="IPR018181">
    <property type="entry name" value="Heat_shock_70_CS"/>
</dbReference>
<evidence type="ECO:0000256" key="2">
    <source>
        <dbReference type="ARBA" id="ARBA00022741"/>
    </source>
</evidence>
<dbReference type="Gene3D" id="2.60.34.10">
    <property type="entry name" value="Substrate Binding Domain Of DNAk, Chain A, domain 1"/>
    <property type="match status" value="1"/>
</dbReference>
<gene>
    <name evidence="5" type="ORF">NBRC116591_24560</name>
</gene>
<sequence>MYVGIDLGTTHSAIAVLSDGEVTLIKNIHGDYLTPSVVGISDNGEWLVGKTASERLVTHPDKTVAEFKRYMGSQKRFRLSDQSLTPEELSAIVLKSLKEDIERSLGKTITEAVISVPAYFNNQQRQATFNAAKLANIKVERLINEPSAAALAYSLQEQTKAEATYMIVDLGGGTLDISVIEVMDSIIEIHASAGDNYLGGANFTDAIVDQILKQWQLNENQLSSVEKSKLLSLSEAAKRKLSSTEKTTINVYIQKKLHQYILTRDNFEKMCKHLIDKLRRPILRALQDSRIEISELSGVILVGGATRMQLIRSQIAKLSSQLPMTQYSPDLAIAMGTAIQANLKSQNQSLSDIIMTDVCPYTLGVEIHNETNHPEFLPIIERNNTIPISRSRTVYTKHPDQKQVNIRVFQGESFNPKDNVFLGKMIIDLPKSNKIEEIILTYTYDINGVLEVESTIMSSNRKDKIYLQNDNQLTEMQLATWSAQLEKLKTLPKDQEKNIALLHKLERLFEENLGETRTYISNMIQKLTLSLDTHDHSNVENTVQQIQQELQKLEQ</sequence>
<dbReference type="Proteomes" id="UP001465153">
    <property type="component" value="Unassembled WGS sequence"/>
</dbReference>
<dbReference type="PRINTS" id="PR00301">
    <property type="entry name" value="HEATSHOCK70"/>
</dbReference>
<reference evidence="5 6" key="1">
    <citation type="submission" date="2024-04" db="EMBL/GenBank/DDBJ databases">
        <title>Draft genome sequence of Sessilibacter corallicola NBRC 116591.</title>
        <authorList>
            <person name="Miyakawa T."/>
            <person name="Kusuya Y."/>
            <person name="Miura T."/>
        </authorList>
    </citation>
    <scope>NUCLEOTIDE SEQUENCE [LARGE SCALE GENOMIC DNA]</scope>
    <source>
        <strain evidence="5 6">KU-00831-HH</strain>
    </source>
</reference>
<comment type="caution">
    <text evidence="5">The sequence shown here is derived from an EMBL/GenBank/DDBJ whole genome shotgun (WGS) entry which is preliminary data.</text>
</comment>
<organism evidence="5 6">
    <name type="scientific">Sessilibacter corallicola</name>
    <dbReference type="NCBI Taxonomy" id="2904075"/>
    <lineage>
        <taxon>Bacteria</taxon>
        <taxon>Pseudomonadati</taxon>
        <taxon>Pseudomonadota</taxon>
        <taxon>Gammaproteobacteria</taxon>
        <taxon>Cellvibrionales</taxon>
        <taxon>Cellvibrionaceae</taxon>
        <taxon>Sessilibacter</taxon>
    </lineage>
</organism>
<evidence type="ECO:0000256" key="1">
    <source>
        <dbReference type="ARBA" id="ARBA00007381"/>
    </source>
</evidence>
<dbReference type="PROSITE" id="PS00329">
    <property type="entry name" value="HSP70_2"/>
    <property type="match status" value="1"/>
</dbReference>
<dbReference type="Pfam" id="PF00012">
    <property type="entry name" value="HSP70"/>
    <property type="match status" value="2"/>
</dbReference>
<dbReference type="EMBL" id="BAABWN010000007">
    <property type="protein sequence ID" value="GAA6168645.1"/>
    <property type="molecule type" value="Genomic_DNA"/>
</dbReference>
<evidence type="ECO:0000313" key="6">
    <source>
        <dbReference type="Proteomes" id="UP001465153"/>
    </source>
</evidence>
<dbReference type="PANTHER" id="PTHR19375">
    <property type="entry name" value="HEAT SHOCK PROTEIN 70KDA"/>
    <property type="match status" value="1"/>
</dbReference>
<proteinExistence type="inferred from homology"/>
<evidence type="ECO:0000313" key="5">
    <source>
        <dbReference type="EMBL" id="GAA6168645.1"/>
    </source>
</evidence>
<dbReference type="InterPro" id="IPR029047">
    <property type="entry name" value="HSP70_peptide-bd_sf"/>
</dbReference>
<protein>
    <submittedName>
        <fullName evidence="5">Molecular chaperone HscC</fullName>
    </submittedName>
</protein>
<keyword evidence="6" id="KW-1185">Reference proteome</keyword>
<accession>A0ABQ0AAL7</accession>
<dbReference type="InterPro" id="IPR043129">
    <property type="entry name" value="ATPase_NBD"/>
</dbReference>
<dbReference type="Gene3D" id="3.30.420.40">
    <property type="match status" value="2"/>
</dbReference>
<dbReference type="InterPro" id="IPR013126">
    <property type="entry name" value="Hsp_70_fam"/>
</dbReference>
<keyword evidence="2 4" id="KW-0547">Nucleotide-binding</keyword>
<dbReference type="Gene3D" id="3.90.640.10">
    <property type="entry name" value="Actin, Chain A, domain 4"/>
    <property type="match status" value="1"/>
</dbReference>